<keyword evidence="2" id="KW-0229">DNA integration</keyword>
<dbReference type="GO" id="GO:0003677">
    <property type="term" value="F:DNA binding"/>
    <property type="evidence" value="ECO:0007669"/>
    <property type="project" value="UniProtKB-KW"/>
</dbReference>
<dbReference type="GO" id="GO:0006310">
    <property type="term" value="P:DNA recombination"/>
    <property type="evidence" value="ECO:0007669"/>
    <property type="project" value="UniProtKB-KW"/>
</dbReference>
<evidence type="ECO:0000313" key="6">
    <source>
        <dbReference type="EMBL" id="PND37922.1"/>
    </source>
</evidence>
<keyword evidence="4" id="KW-0233">DNA recombination</keyword>
<evidence type="ECO:0000256" key="2">
    <source>
        <dbReference type="ARBA" id="ARBA00022908"/>
    </source>
</evidence>
<comment type="caution">
    <text evidence="6">The sequence shown here is derived from an EMBL/GenBank/DDBJ whole genome shotgun (WGS) entry which is preliminary data.</text>
</comment>
<dbReference type="AlphaFoldDB" id="A0A2N8KX01"/>
<accession>A0A2N8KX01</accession>
<evidence type="ECO:0000313" key="7">
    <source>
        <dbReference type="Proteomes" id="UP000235916"/>
    </source>
</evidence>
<name>A0A2N8KX01_9BURK</name>
<evidence type="ECO:0000259" key="5">
    <source>
        <dbReference type="PROSITE" id="PS51898"/>
    </source>
</evidence>
<gene>
    <name evidence="6" type="ORF">C1O66_10545</name>
</gene>
<dbReference type="Pfam" id="PF00589">
    <property type="entry name" value="Phage_integrase"/>
    <property type="match status" value="1"/>
</dbReference>
<dbReference type="InterPro" id="IPR013762">
    <property type="entry name" value="Integrase-like_cat_sf"/>
</dbReference>
<dbReference type="Proteomes" id="UP000235916">
    <property type="component" value="Unassembled WGS sequence"/>
</dbReference>
<keyword evidence="7" id="KW-1185">Reference proteome</keyword>
<organism evidence="6 7">
    <name type="scientific">Kinneretia aquatilis</name>
    <dbReference type="NCBI Taxonomy" id="2070761"/>
    <lineage>
        <taxon>Bacteria</taxon>
        <taxon>Pseudomonadati</taxon>
        <taxon>Pseudomonadota</taxon>
        <taxon>Betaproteobacteria</taxon>
        <taxon>Burkholderiales</taxon>
        <taxon>Sphaerotilaceae</taxon>
        <taxon>Roseateles</taxon>
    </lineage>
</organism>
<protein>
    <recommendedName>
        <fullName evidence="5">Tyr recombinase domain-containing protein</fullName>
    </recommendedName>
</protein>
<sequence length="547" mass="60603">MSVNLALERICEMSSNIDPRDLLQQMTLQAGDLKIDIKDLNDLTLFNELLKAQPQLKDMLEKAAGSLSDPQAIVRTLSQSVVKAAGQPAFGSIKPQRLTAAVDEYIESRDGVGRNSESTGAEKKRSLDSLTMFLKRSLEVDISKTHAHELTRATLLRFVNFYAKYGAVTSDAVWDKTVEGKDTGKGKDGRPAKSHRGVAARTLLKAIGHLEDFCTYCVTSEVMASNPIDEDFRKALKGIKDEAATARKHNGYRPFSPDQLKLIFDPEKYLAANSAADYFWCALIALFTAARLGEIVTLTLADIYVDPASGVLVFRIREDEESGRRVKNKNSERIVPVSRRLIEIGFWEYVEHAHTLGALTLFPHLKQGATRASDPSKNQSRRFADYLTDLGITDEDLVFHSFRHTAITTMLGRGVPPMDSELIAGHAAQDLAMRAESISGARRTWSTTQASTYAHATLFAEEGEPLLKRLQRHVDHALDFNLDYLGLRSAAEIVRKNTTKQIRDGAAVFKSGWHTNAKDYAQQMLDEFRRSRAVAAATTPGDSDTAV</sequence>
<reference evidence="6 7" key="1">
    <citation type="submission" date="2018-01" db="EMBL/GenBank/DDBJ databases">
        <title>Draft genome sequence of Paucibacter aquatile CR182 isolated from freshwater of the Nakdong River.</title>
        <authorList>
            <person name="Choi A."/>
            <person name="Chung E.J."/>
        </authorList>
    </citation>
    <scope>NUCLEOTIDE SEQUENCE [LARGE SCALE GENOMIC DNA]</scope>
    <source>
        <strain evidence="6 7">CR182</strain>
    </source>
</reference>
<dbReference type="CDD" id="cd01184">
    <property type="entry name" value="INT_C_like_1"/>
    <property type="match status" value="1"/>
</dbReference>
<dbReference type="InterPro" id="IPR050090">
    <property type="entry name" value="Tyrosine_recombinase_XerCD"/>
</dbReference>
<comment type="similarity">
    <text evidence="1">Belongs to the 'phage' integrase family.</text>
</comment>
<dbReference type="InterPro" id="IPR011010">
    <property type="entry name" value="DNA_brk_join_enz"/>
</dbReference>
<evidence type="ECO:0000256" key="1">
    <source>
        <dbReference type="ARBA" id="ARBA00008857"/>
    </source>
</evidence>
<dbReference type="PANTHER" id="PTHR30349:SF41">
    <property type="entry name" value="INTEGRASE_RECOMBINASE PROTEIN MJ0367-RELATED"/>
    <property type="match status" value="1"/>
</dbReference>
<dbReference type="PROSITE" id="PS51898">
    <property type="entry name" value="TYR_RECOMBINASE"/>
    <property type="match status" value="1"/>
</dbReference>
<dbReference type="InterPro" id="IPR002104">
    <property type="entry name" value="Integrase_catalytic"/>
</dbReference>
<evidence type="ECO:0000256" key="3">
    <source>
        <dbReference type="ARBA" id="ARBA00023125"/>
    </source>
</evidence>
<dbReference type="SUPFAM" id="SSF56349">
    <property type="entry name" value="DNA breaking-rejoining enzymes"/>
    <property type="match status" value="1"/>
</dbReference>
<proteinExistence type="inferred from homology"/>
<feature type="domain" description="Tyr recombinase" evidence="5">
    <location>
        <begin position="250"/>
        <end position="468"/>
    </location>
</feature>
<dbReference type="Gene3D" id="1.10.443.10">
    <property type="entry name" value="Intergrase catalytic core"/>
    <property type="match status" value="1"/>
</dbReference>
<evidence type="ECO:0000256" key="4">
    <source>
        <dbReference type="ARBA" id="ARBA00023172"/>
    </source>
</evidence>
<dbReference type="GO" id="GO:0015074">
    <property type="term" value="P:DNA integration"/>
    <property type="evidence" value="ECO:0007669"/>
    <property type="project" value="UniProtKB-KW"/>
</dbReference>
<dbReference type="EMBL" id="POSP01000003">
    <property type="protein sequence ID" value="PND37922.1"/>
    <property type="molecule type" value="Genomic_DNA"/>
</dbReference>
<keyword evidence="3" id="KW-0238">DNA-binding</keyword>
<dbReference type="PANTHER" id="PTHR30349">
    <property type="entry name" value="PHAGE INTEGRASE-RELATED"/>
    <property type="match status" value="1"/>
</dbReference>